<sequence length="128" mass="14326">MAEYDCVKYAKRLEDAGVSKDQATVHASALGEVLSNVVFAKQLEEKTSQIRTEMQNMEARLTARIDLLQHRGSRPNRHTAGIAARGNRTGRGFAGRGNHETALDVSDGRRHEPRYCRKDILFLIAFSN</sequence>
<evidence type="ECO:0000313" key="1">
    <source>
        <dbReference type="EMBL" id="MBZ2207996.1"/>
    </source>
</evidence>
<reference evidence="1 2" key="1">
    <citation type="submission" date="2021-01" db="EMBL/GenBank/DDBJ databases">
        <authorList>
            <person name="Ruan W."/>
            <person name="Khan S.A."/>
            <person name="Jeon C.O."/>
        </authorList>
    </citation>
    <scope>NUCLEOTIDE SEQUENCE [LARGE SCALE GENOMIC DNA]</scope>
    <source>
        <strain evidence="1 2">R798</strain>
    </source>
</reference>
<accession>A0ABS7SP89</accession>
<name>A0ABS7SP89_9BURK</name>
<organism evidence="1 2">
    <name type="scientific">Massilia soli</name>
    <dbReference type="NCBI Taxonomy" id="2792854"/>
    <lineage>
        <taxon>Bacteria</taxon>
        <taxon>Pseudomonadati</taxon>
        <taxon>Pseudomonadota</taxon>
        <taxon>Betaproteobacteria</taxon>
        <taxon>Burkholderiales</taxon>
        <taxon>Oxalobacteraceae</taxon>
        <taxon>Telluria group</taxon>
        <taxon>Massilia</taxon>
    </lineage>
</organism>
<dbReference type="Proteomes" id="UP000809349">
    <property type="component" value="Unassembled WGS sequence"/>
</dbReference>
<dbReference type="EMBL" id="JAFBIL020000004">
    <property type="protein sequence ID" value="MBZ2207996.1"/>
    <property type="molecule type" value="Genomic_DNA"/>
</dbReference>
<protein>
    <recommendedName>
        <fullName evidence="3">DUF1640 domain-containing protein</fullName>
    </recommendedName>
</protein>
<reference evidence="1 2" key="2">
    <citation type="submission" date="2021-08" db="EMBL/GenBank/DDBJ databases">
        <title>Massilia sp. R798.</title>
        <authorList>
            <person name="Baek J.H."/>
            <person name="Jung H.S."/>
            <person name="Kim K.R."/>
            <person name="Jeon C.O."/>
        </authorList>
    </citation>
    <scope>NUCLEOTIDE SEQUENCE [LARGE SCALE GENOMIC DNA]</scope>
    <source>
        <strain evidence="1 2">R798</strain>
    </source>
</reference>
<gene>
    <name evidence="1" type="ORF">I4X03_012065</name>
</gene>
<evidence type="ECO:0000313" key="2">
    <source>
        <dbReference type="Proteomes" id="UP000809349"/>
    </source>
</evidence>
<dbReference type="RefSeq" id="WP_223468473.1">
    <property type="nucleotide sequence ID" value="NZ_JAFBIL020000004.1"/>
</dbReference>
<keyword evidence="2" id="KW-1185">Reference proteome</keyword>
<proteinExistence type="predicted"/>
<comment type="caution">
    <text evidence="1">The sequence shown here is derived from an EMBL/GenBank/DDBJ whole genome shotgun (WGS) entry which is preliminary data.</text>
</comment>
<evidence type="ECO:0008006" key="3">
    <source>
        <dbReference type="Google" id="ProtNLM"/>
    </source>
</evidence>